<dbReference type="GeneID" id="77238970"/>
<dbReference type="InterPro" id="IPR041985">
    <property type="entry name" value="Ribosomal_eL14_KOW"/>
</dbReference>
<evidence type="ECO:0000313" key="5">
    <source>
        <dbReference type="Proteomes" id="UP000050398"/>
    </source>
</evidence>
<dbReference type="SUPFAM" id="SSF50104">
    <property type="entry name" value="Translation proteins SH3-like domain"/>
    <property type="match status" value="1"/>
</dbReference>
<sequence length="107" mass="12156">MIESESTVPRIGQIVQTLKGRETGSYSVVIQQLDERFVLIADGDRRKFDRAKRKNIAHLHLCDYVSPEVQNSIIESGRVTNGKLRYAVSKFVNEVLNDEKKGDMFDG</sequence>
<evidence type="ECO:0000313" key="3">
    <source>
        <dbReference type="EMBL" id="KPL58178.1"/>
    </source>
</evidence>
<reference evidence="3 5" key="1">
    <citation type="submission" date="2015-08" db="EMBL/GenBank/DDBJ databases">
        <title>Draft Genome Sequence of Bacillus vietnamensis UCD-SED5.</title>
        <authorList>
            <person name="Lee R.D."/>
            <person name="Jospin G."/>
            <person name="Lang J.M."/>
            <person name="Coil D.A."/>
            <person name="Eisen J.A."/>
        </authorList>
    </citation>
    <scope>NUCLEOTIDE SEQUENCE [LARGE SCALE GENOMIC DNA]</scope>
    <source>
        <strain evidence="3 5">UCD-SED5</strain>
    </source>
</reference>
<dbReference type="GO" id="GO:1990904">
    <property type="term" value="C:ribonucleoprotein complex"/>
    <property type="evidence" value="ECO:0007669"/>
    <property type="project" value="UniProtKB-KW"/>
</dbReference>
<keyword evidence="2" id="KW-0687">Ribonucleoprotein</keyword>
<dbReference type="PATRIC" id="fig|218284.4.peg.1877"/>
<evidence type="ECO:0000256" key="2">
    <source>
        <dbReference type="ARBA" id="ARBA00023274"/>
    </source>
</evidence>
<dbReference type="EMBL" id="CP047394">
    <property type="protein sequence ID" value="QHE59754.1"/>
    <property type="molecule type" value="Genomic_DNA"/>
</dbReference>
<name>A0A0N8GGD3_9BACI</name>
<dbReference type="RefSeq" id="WP_034765947.1">
    <property type="nucleotide sequence ID" value="NZ_CCDN010000010.1"/>
</dbReference>
<dbReference type="Proteomes" id="UP000050398">
    <property type="component" value="Unassembled WGS sequence"/>
</dbReference>
<organism evidence="3 5">
    <name type="scientific">Rossellomorea vietnamensis</name>
    <dbReference type="NCBI Taxonomy" id="218284"/>
    <lineage>
        <taxon>Bacteria</taxon>
        <taxon>Bacillati</taxon>
        <taxon>Bacillota</taxon>
        <taxon>Bacilli</taxon>
        <taxon>Bacillales</taxon>
        <taxon>Bacillaceae</taxon>
        <taxon>Rossellomorea</taxon>
    </lineage>
</organism>
<gene>
    <name evidence="3" type="ORF">AM506_18260</name>
    <name evidence="4" type="ORF">FHE72_00855</name>
</gene>
<accession>A0A0N8GGD3</accession>
<evidence type="ECO:0000313" key="6">
    <source>
        <dbReference type="Proteomes" id="UP000465062"/>
    </source>
</evidence>
<dbReference type="KEGG" id="bvq:FHE72_00855"/>
<dbReference type="OrthoDB" id="5244at2"/>
<dbReference type="AlphaFoldDB" id="A0A0N8GGD3"/>
<keyword evidence="1" id="KW-0689">Ribosomal protein</keyword>
<proteinExistence type="predicted"/>
<dbReference type="InterPro" id="IPR008991">
    <property type="entry name" value="Translation_prot_SH3-like_sf"/>
</dbReference>
<evidence type="ECO:0000256" key="1">
    <source>
        <dbReference type="ARBA" id="ARBA00022980"/>
    </source>
</evidence>
<evidence type="ECO:0000313" key="4">
    <source>
        <dbReference type="EMBL" id="QHE59754.1"/>
    </source>
</evidence>
<dbReference type="InterPro" id="IPR014722">
    <property type="entry name" value="Rib_uL2_dom2"/>
</dbReference>
<dbReference type="EMBL" id="LIXZ01000019">
    <property type="protein sequence ID" value="KPL58178.1"/>
    <property type="molecule type" value="Genomic_DNA"/>
</dbReference>
<dbReference type="CDD" id="cd06088">
    <property type="entry name" value="KOW_RPL14"/>
    <property type="match status" value="1"/>
</dbReference>
<dbReference type="GO" id="GO:0005840">
    <property type="term" value="C:ribosome"/>
    <property type="evidence" value="ECO:0007669"/>
    <property type="project" value="UniProtKB-KW"/>
</dbReference>
<dbReference type="Gene3D" id="2.30.30.30">
    <property type="match status" value="1"/>
</dbReference>
<protein>
    <submittedName>
        <fullName evidence="4">RNA-binding protein</fullName>
    </submittedName>
</protein>
<dbReference type="Proteomes" id="UP000465062">
    <property type="component" value="Chromosome"/>
</dbReference>
<reference evidence="4 6" key="2">
    <citation type="submission" date="2019-06" db="EMBL/GenBank/DDBJ databases">
        <title>An operon consisting of a P-type ATPase gene and a transcriptional regular gene given the different cadmium resistance in Bacillus vietamensis 151-6 and Bacillus marisflavi 151-25.</title>
        <authorList>
            <person name="Yu X."/>
        </authorList>
    </citation>
    <scope>NUCLEOTIDE SEQUENCE [LARGE SCALE GENOMIC DNA]</scope>
    <source>
        <strain evidence="4 6">151-6</strain>
    </source>
</reference>
<dbReference type="eggNOG" id="COG2163">
    <property type="taxonomic scope" value="Bacteria"/>
</dbReference>